<accession>A0A1D2A5I7</accession>
<dbReference type="SUPFAM" id="SSF49899">
    <property type="entry name" value="Concanavalin A-like lectins/glucanases"/>
    <property type="match status" value="1"/>
</dbReference>
<organism evidence="3">
    <name type="scientific">Auxenochlorella protothecoides</name>
    <name type="common">Green microalga</name>
    <name type="synonym">Chlorella protothecoides</name>
    <dbReference type="NCBI Taxonomy" id="3075"/>
    <lineage>
        <taxon>Eukaryota</taxon>
        <taxon>Viridiplantae</taxon>
        <taxon>Chlorophyta</taxon>
        <taxon>core chlorophytes</taxon>
        <taxon>Trebouxiophyceae</taxon>
        <taxon>Chlorellales</taxon>
        <taxon>Chlorellaceae</taxon>
        <taxon>Auxenochlorella</taxon>
    </lineage>
</organism>
<dbReference type="Pfam" id="PF20425">
    <property type="entry name" value="Neurobeachin"/>
    <property type="match status" value="1"/>
</dbReference>
<dbReference type="PANTHER" id="PTHR13743">
    <property type="entry name" value="BEIGE/BEACH-RELATED"/>
    <property type="match status" value="1"/>
</dbReference>
<evidence type="ECO:0000259" key="2">
    <source>
        <dbReference type="Pfam" id="PF20425"/>
    </source>
</evidence>
<dbReference type="InterPro" id="IPR046852">
    <property type="entry name" value="Neurobeachin_a-sol"/>
</dbReference>
<proteinExistence type="predicted"/>
<dbReference type="SUPFAM" id="SSF48371">
    <property type="entry name" value="ARM repeat"/>
    <property type="match status" value="1"/>
</dbReference>
<evidence type="ECO:0000313" key="3">
    <source>
        <dbReference type="EMBL" id="JAT74469.1"/>
    </source>
</evidence>
<gene>
    <name evidence="3" type="ORF">g.76447</name>
</gene>
<dbReference type="InterPro" id="IPR016024">
    <property type="entry name" value="ARM-type_fold"/>
</dbReference>
<feature type="region of interest" description="Disordered" evidence="1">
    <location>
        <begin position="1113"/>
        <end position="1143"/>
    </location>
</feature>
<dbReference type="PANTHER" id="PTHR13743:SF123">
    <property type="entry name" value="PROTEIN FAN"/>
    <property type="match status" value="1"/>
</dbReference>
<feature type="region of interest" description="Disordered" evidence="1">
    <location>
        <begin position="154"/>
        <end position="175"/>
    </location>
</feature>
<dbReference type="Gene3D" id="2.60.120.200">
    <property type="match status" value="1"/>
</dbReference>
<dbReference type="InterPro" id="IPR011989">
    <property type="entry name" value="ARM-like"/>
</dbReference>
<protein>
    <recommendedName>
        <fullName evidence="2">Neurobeachin alpha-solenoid region domain-containing protein</fullName>
    </recommendedName>
</protein>
<feature type="region of interest" description="Disordered" evidence="1">
    <location>
        <begin position="406"/>
        <end position="434"/>
    </location>
</feature>
<dbReference type="InterPro" id="IPR013320">
    <property type="entry name" value="ConA-like_dom_sf"/>
</dbReference>
<sequence>MFQGLQRLLHDAFGGSGPEGTHGPPIPEVAVEGAIDIQFRSSNRIEAELNELLQAHTRRTDGADTDPRLHLELLQAFCARVAGSYSSWVPNDAALDSARSTVRRALAAGPAGAPAPTTPAEPLAVAQGCDGGHPTAVLALILASAAALPAALDAASGPPAPPTGPMLRSPASQAPDDARLAAARSTLAALAVLLRSRHNAAVLRRLGLEVLLADILAGLVGCLWGPAASTHHLAIDTLQVACSALDRWAGLGPGDGDRAGAGAGDDMGRAMEAAPQPRQGPVTRGQQREQGLAVPAAELLSLGRERARLDPGPAHALQHASLRLLRRCFARRAGGLGAQAAPATLALVAAGIGPKAPTPRDLRLQTRCVRALACADLDAARQLGLGERFRDLLLAAAGVGGGEASLASGSAQPSCVSEDGSMARPGRQAPGATPSVVPLTATLAEATVALWEWAVGGSIPDSTGPPPPLDLARLQFVLEAGVAAASGGPALDGADPVPSRRGPCLALLALAAHSVGAAWALPGASPAPSRHAPSAVTRVELLRACGVYDVAFLAAGDVGARGAEDAVVRASDGDASPAAGDPVVLVTAVGLLESAAGVPALPDAQAEVGALARMLQAPSDDPAPRLAACAALAALLRRAPCTAAAAAARVGLEAALCSLLALRVPEEGPAKLEVELRLGGGEGGDATWKVSLAGSPGAAQQEAALHALQALFAAAQAAQRAALRRWALVPALFEAHARGTRAVRSASLDLLTGLLAVPAADEDDGLAKAALAAKLMEVLTHKVQGWRKHGTKPITDLMSCMRRALSTQAGELQPLFIQAQGCVQLVHALSQPMPLMQLEPVALAVLATLSALLKDSAPARHSFGEEVGWTILLAALERARGGLPPSWALLSAVLHLATETCFDPEAAGALEAGTEVAPARPPPALPPTSCLQVANPGALGAYLALLRTARCDVAAHHGLPLLCAVLEASVGNRVSATVAGTTPALLQWLPRAHPHLLTGLLRALRASAGHSLPVADLRAALGLLRPGGGGELGAHHDGLLSLLGEVAADPTPPAFLHFNPGAGAGSGVESPAARAGLACAAARTGPLLRGGLALSVWLRREVEGRGDAALMRESEVPPRGRTTPRGGALQGGGDGRPTTTPGRQDTLVWIEEARGRALAVALDSAAGAVWVHTWSPAHAALAFDMGRGLNSGAWHHLCLSLAPGGPLSHATATLWLDGRLQAQQRARYPAFRGHPPAVRLGAASSPSAIPHPRPGPFAGQMATAFLFDGALPAQAASALCALGPGFHSAFGAHESSAALDAAPQEARALVERGAGAWPRLLCRCGSGAGDGSGTGAGGEVEPSPGPPGAVACRRVPAAAALHSLGGLPALFPLLAQQRQGAASSAGERVRATLDLLGAMLRGSSLHRADWPGQALAVAALLRAASGASLTPDAARAAFRLAAAAGPAGAAATLRALCCDLALWTAAPLETHLCLADCLVALAEEDPEAAYATLSVPELVAAMLRHRVAGGAGSGNSAPGWSTGEARAARRAYLRAAAALLESRHARPEAQHEASAADGLVTLVAMLTGSGAATELVLDVGHTLLSMLRGRSLARQALICGLEGLGCPAILLPLVGHPDEGVTLLGLRLITACSARPLADGVLTGLQALLLPRLFRDQTRDALLEMMCGGAAWDWTSTSSVPLAINPGVAPLLVQLALRAAQAQRDATLRALCALAEAHAPNRDGLLARPGLTSLLLDAALIAGGG</sequence>
<evidence type="ECO:0000256" key="1">
    <source>
        <dbReference type="SAM" id="MobiDB-lite"/>
    </source>
</evidence>
<dbReference type="InterPro" id="IPR050865">
    <property type="entry name" value="BEACH_Domain"/>
</dbReference>
<feature type="non-terminal residue" evidence="3">
    <location>
        <position position="1745"/>
    </location>
</feature>
<dbReference type="EMBL" id="GDKF01004153">
    <property type="protein sequence ID" value="JAT74469.1"/>
    <property type="molecule type" value="Transcribed_RNA"/>
</dbReference>
<feature type="domain" description="Neurobeachin alpha-solenoid region" evidence="2">
    <location>
        <begin position="702"/>
        <end position="905"/>
    </location>
</feature>
<dbReference type="Gene3D" id="1.25.10.10">
    <property type="entry name" value="Leucine-rich Repeat Variant"/>
    <property type="match status" value="1"/>
</dbReference>
<name>A0A1D2A5I7_AUXPR</name>
<reference evidence="3" key="1">
    <citation type="submission" date="2015-08" db="EMBL/GenBank/DDBJ databases">
        <authorList>
            <person name="Babu N.S."/>
            <person name="Beckwith C.J."/>
            <person name="Beseler K.G."/>
            <person name="Brison A."/>
            <person name="Carone J.V."/>
            <person name="Caskin T.P."/>
            <person name="Diamond M."/>
            <person name="Durham M.E."/>
            <person name="Foxe J.M."/>
            <person name="Go M."/>
            <person name="Henderson B.A."/>
            <person name="Jones I.B."/>
            <person name="McGettigan J.A."/>
            <person name="Micheletti S.J."/>
            <person name="Nasrallah M.E."/>
            <person name="Ortiz D."/>
            <person name="Piller C.R."/>
            <person name="Privatt S.R."/>
            <person name="Schneider S.L."/>
            <person name="Sharp S."/>
            <person name="Smith T.C."/>
            <person name="Stanton J.D."/>
            <person name="Ullery H.E."/>
            <person name="Wilson R.J."/>
            <person name="Serrano M.G."/>
            <person name="Buck G."/>
            <person name="Lee V."/>
            <person name="Wang Y."/>
            <person name="Carvalho R."/>
            <person name="Voegtly L."/>
            <person name="Shi R."/>
            <person name="Duckworth R."/>
            <person name="Johnson A."/>
            <person name="Loviza R."/>
            <person name="Walstead R."/>
            <person name="Shah Z."/>
            <person name="Kiflezghi M."/>
            <person name="Wade K."/>
            <person name="Ball S.L."/>
            <person name="Bradley K.W."/>
            <person name="Asai D.J."/>
            <person name="Bowman C.A."/>
            <person name="Russell D.A."/>
            <person name="Pope W.H."/>
            <person name="Jacobs-Sera D."/>
            <person name="Hendrix R.W."/>
            <person name="Hatfull G.F."/>
        </authorList>
    </citation>
    <scope>NUCLEOTIDE SEQUENCE</scope>
</reference>